<dbReference type="Proteomes" id="UP000735302">
    <property type="component" value="Unassembled WGS sequence"/>
</dbReference>
<reference evidence="9 10" key="1">
    <citation type="journal article" date="2021" name="Elife">
        <title>Chloroplast acquisition without the gene transfer in kleptoplastic sea slugs, Plakobranchus ocellatus.</title>
        <authorList>
            <person name="Maeda T."/>
            <person name="Takahashi S."/>
            <person name="Yoshida T."/>
            <person name="Shimamura S."/>
            <person name="Takaki Y."/>
            <person name="Nagai Y."/>
            <person name="Toyoda A."/>
            <person name="Suzuki Y."/>
            <person name="Arimoto A."/>
            <person name="Ishii H."/>
            <person name="Satoh N."/>
            <person name="Nishiyama T."/>
            <person name="Hasebe M."/>
            <person name="Maruyama T."/>
            <person name="Minagawa J."/>
            <person name="Obokata J."/>
            <person name="Shigenobu S."/>
        </authorList>
    </citation>
    <scope>NUCLEOTIDE SEQUENCE [LARGE SCALE GENOMIC DNA]</scope>
</reference>
<dbReference type="InterPro" id="IPR051663">
    <property type="entry name" value="CLec_Tetranectin-domain"/>
</dbReference>
<dbReference type="Pfam" id="PF00059">
    <property type="entry name" value="Lectin_C"/>
    <property type="match status" value="1"/>
</dbReference>
<dbReference type="InterPro" id="IPR016187">
    <property type="entry name" value="CTDL_fold"/>
</dbReference>
<dbReference type="GO" id="GO:0008083">
    <property type="term" value="F:growth factor activity"/>
    <property type="evidence" value="ECO:0007669"/>
    <property type="project" value="TreeGrafter"/>
</dbReference>
<comment type="subcellular location">
    <subcellularLocation>
        <location evidence="1">Secreted</location>
    </subcellularLocation>
</comment>
<dbReference type="Gene3D" id="3.10.100.10">
    <property type="entry name" value="Mannose-Binding Protein A, subunit A"/>
    <property type="match status" value="1"/>
</dbReference>
<dbReference type="InterPro" id="IPR001304">
    <property type="entry name" value="C-type_lectin-like"/>
</dbReference>
<evidence type="ECO:0000256" key="1">
    <source>
        <dbReference type="ARBA" id="ARBA00004613"/>
    </source>
</evidence>
<dbReference type="SUPFAM" id="SSF56436">
    <property type="entry name" value="C-type lectin-like"/>
    <property type="match status" value="1"/>
</dbReference>
<dbReference type="PROSITE" id="PS50041">
    <property type="entry name" value="C_TYPE_LECTIN_2"/>
    <property type="match status" value="1"/>
</dbReference>
<dbReference type="EMBL" id="BLXT01002832">
    <property type="protein sequence ID" value="GFN98050.1"/>
    <property type="molecule type" value="Genomic_DNA"/>
</dbReference>
<feature type="coiled-coil region" evidence="6">
    <location>
        <begin position="184"/>
        <end position="261"/>
    </location>
</feature>
<evidence type="ECO:0000256" key="5">
    <source>
        <dbReference type="ARBA" id="ARBA00023157"/>
    </source>
</evidence>
<evidence type="ECO:0000313" key="10">
    <source>
        <dbReference type="Proteomes" id="UP000735302"/>
    </source>
</evidence>
<evidence type="ECO:0000313" key="9">
    <source>
        <dbReference type="EMBL" id="GFN98050.1"/>
    </source>
</evidence>
<dbReference type="GO" id="GO:0030246">
    <property type="term" value="F:carbohydrate binding"/>
    <property type="evidence" value="ECO:0007669"/>
    <property type="project" value="UniProtKB-KW"/>
</dbReference>
<evidence type="ECO:0000256" key="6">
    <source>
        <dbReference type="SAM" id="Coils"/>
    </source>
</evidence>
<evidence type="ECO:0000256" key="3">
    <source>
        <dbReference type="ARBA" id="ARBA00022729"/>
    </source>
</evidence>
<evidence type="ECO:0000256" key="7">
    <source>
        <dbReference type="SAM" id="SignalP"/>
    </source>
</evidence>
<proteinExistence type="predicted"/>
<evidence type="ECO:0000259" key="8">
    <source>
        <dbReference type="PROSITE" id="PS50041"/>
    </source>
</evidence>
<dbReference type="CDD" id="cd00037">
    <property type="entry name" value="CLECT"/>
    <property type="match status" value="1"/>
</dbReference>
<evidence type="ECO:0000256" key="2">
    <source>
        <dbReference type="ARBA" id="ARBA00022525"/>
    </source>
</evidence>
<dbReference type="InterPro" id="IPR016186">
    <property type="entry name" value="C-type_lectin-like/link_sf"/>
</dbReference>
<name>A0AAV3ZU56_9GAST</name>
<evidence type="ECO:0000256" key="4">
    <source>
        <dbReference type="ARBA" id="ARBA00022734"/>
    </source>
</evidence>
<organism evidence="9 10">
    <name type="scientific">Plakobranchus ocellatus</name>
    <dbReference type="NCBI Taxonomy" id="259542"/>
    <lineage>
        <taxon>Eukaryota</taxon>
        <taxon>Metazoa</taxon>
        <taxon>Spiralia</taxon>
        <taxon>Lophotrochozoa</taxon>
        <taxon>Mollusca</taxon>
        <taxon>Gastropoda</taxon>
        <taxon>Heterobranchia</taxon>
        <taxon>Euthyneura</taxon>
        <taxon>Panpulmonata</taxon>
        <taxon>Sacoglossa</taxon>
        <taxon>Placobranchoidea</taxon>
        <taxon>Plakobranchidae</taxon>
        <taxon>Plakobranchus</taxon>
    </lineage>
</organism>
<keyword evidence="5" id="KW-1015">Disulfide bond</keyword>
<keyword evidence="3 7" id="KW-0732">Signal</keyword>
<dbReference type="AlphaFoldDB" id="A0AAV3ZU56"/>
<keyword evidence="10" id="KW-1185">Reference proteome</keyword>
<keyword evidence="2" id="KW-0964">Secreted</keyword>
<sequence length="415" mass="46799">MSLRFNWLFLGVVLIIAISSARGAPFRPFLLKAIKPKYVNSDSPSLELQCTFDRQRTNLVSVNQLEMYRLDIGRKEKSEMMAKIEGADLVYGFDQSNISASGQISNDTKSTLAVSYTSNTDGYCQVYVCVAKGLKENGEEESISRSRTVKGMNNTHCEKPSRPKVRGKGFNERIQECCVSSETVQAQATAIESLEEEMEECSALNPEVRNSFREIEELREEITKLSAESNGMENNATIFAFDEFDDRLKILTERVDSLESLTNGLRVMARGYKKIFSIDTNKYTVSSMYSNSVYAVHMSEENYDLPMINNLCYGLGGRVAEIDDKYEQMFVGDFVKRLGNYGYYIGANDVKSEGSFVQFDSNNPVPDLKWEQGQPKSPGTNEDCVQITESGLVNVECGQLSRFVCEVRVFVYNYQ</sequence>
<dbReference type="PANTHER" id="PTHR22799">
    <property type="entry name" value="TETRANECTIN-RELATED"/>
    <property type="match status" value="1"/>
</dbReference>
<feature type="domain" description="C-type lectin" evidence="8">
    <location>
        <begin position="289"/>
        <end position="406"/>
    </location>
</feature>
<keyword evidence="6" id="KW-0175">Coiled coil</keyword>
<comment type="caution">
    <text evidence="9">The sequence shown here is derived from an EMBL/GenBank/DDBJ whole genome shotgun (WGS) entry which is preliminary data.</text>
</comment>
<dbReference type="GO" id="GO:0005615">
    <property type="term" value="C:extracellular space"/>
    <property type="evidence" value="ECO:0007669"/>
    <property type="project" value="TreeGrafter"/>
</dbReference>
<accession>A0AAV3ZU56</accession>
<feature type="signal peptide" evidence="7">
    <location>
        <begin position="1"/>
        <end position="23"/>
    </location>
</feature>
<dbReference type="SMART" id="SM00034">
    <property type="entry name" value="CLECT"/>
    <property type="match status" value="1"/>
</dbReference>
<dbReference type="PANTHER" id="PTHR22799:SF1">
    <property type="entry name" value="C-TYPE LECTIN DOMAIN FAMILY 11 MEMBER A"/>
    <property type="match status" value="1"/>
</dbReference>
<keyword evidence="4" id="KW-0430">Lectin</keyword>
<protein>
    <submittedName>
        <fullName evidence="9">Collectin-10</fullName>
    </submittedName>
</protein>
<dbReference type="InterPro" id="IPR018378">
    <property type="entry name" value="C-type_lectin_CS"/>
</dbReference>
<dbReference type="PROSITE" id="PS00615">
    <property type="entry name" value="C_TYPE_LECTIN_1"/>
    <property type="match status" value="1"/>
</dbReference>
<gene>
    <name evidence="9" type="ORF">PoB_002455600</name>
</gene>
<feature type="chain" id="PRO_5043517418" evidence="7">
    <location>
        <begin position="24"/>
        <end position="415"/>
    </location>
</feature>